<dbReference type="Pfam" id="PF10756">
    <property type="entry name" value="bPH_6"/>
    <property type="match status" value="1"/>
</dbReference>
<sequence length="220" mass="23890">MTSGRPDSSPDEPAEPAEPVYADRSYRSVPGMVGGGLMLALACWFAVDGLIRGSGRTPWLALAGLLLVVPLVVAFTFRPAVFANDDRLRVRNPFRDIVLPWARVADVRAGYSSEVLLRDGSKFQLWAVPVSLRQRKRAARLQARASQDDPHGRTPVTADVTDVQARTAQADRTITELRDLAERNADRPGAQGTVRVRWAYEILGPALAGGLLLVVLLALG</sequence>
<protein>
    <submittedName>
        <fullName evidence="4">PH domain-containing protein</fullName>
    </submittedName>
</protein>
<gene>
    <name evidence="4" type="ORF">NX801_02780</name>
</gene>
<reference evidence="4" key="1">
    <citation type="submission" date="2022-08" db="EMBL/GenBank/DDBJ databases">
        <authorList>
            <person name="Somphong A."/>
            <person name="Phongsopitanun W."/>
        </authorList>
    </citation>
    <scope>NUCLEOTIDE SEQUENCE</scope>
    <source>
        <strain evidence="4">LP05-1</strain>
    </source>
</reference>
<feature type="region of interest" description="Disordered" evidence="1">
    <location>
        <begin position="1"/>
        <end position="20"/>
    </location>
</feature>
<evidence type="ECO:0000259" key="3">
    <source>
        <dbReference type="Pfam" id="PF10756"/>
    </source>
</evidence>
<dbReference type="InterPro" id="IPR019692">
    <property type="entry name" value="CFP-6_PH"/>
</dbReference>
<keyword evidence="2" id="KW-0812">Transmembrane</keyword>
<evidence type="ECO:0000256" key="2">
    <source>
        <dbReference type="SAM" id="Phobius"/>
    </source>
</evidence>
<keyword evidence="2" id="KW-0472">Membrane</keyword>
<accession>A0ABT2CB14</accession>
<evidence type="ECO:0000313" key="5">
    <source>
        <dbReference type="Proteomes" id="UP001431313"/>
    </source>
</evidence>
<keyword evidence="2" id="KW-1133">Transmembrane helix</keyword>
<organism evidence="4 5">
    <name type="scientific">Streptomyces pyxinae</name>
    <dbReference type="NCBI Taxonomy" id="2970734"/>
    <lineage>
        <taxon>Bacteria</taxon>
        <taxon>Bacillati</taxon>
        <taxon>Actinomycetota</taxon>
        <taxon>Actinomycetes</taxon>
        <taxon>Kitasatosporales</taxon>
        <taxon>Streptomycetaceae</taxon>
        <taxon>Streptomyces</taxon>
    </lineage>
</organism>
<feature type="domain" description="Low molecular weight protein antigen 6 PH" evidence="3">
    <location>
        <begin position="78"/>
        <end position="143"/>
    </location>
</feature>
<evidence type="ECO:0000256" key="1">
    <source>
        <dbReference type="SAM" id="MobiDB-lite"/>
    </source>
</evidence>
<feature type="transmembrane region" description="Helical" evidence="2">
    <location>
        <begin position="29"/>
        <end position="47"/>
    </location>
</feature>
<feature type="transmembrane region" description="Helical" evidence="2">
    <location>
        <begin position="198"/>
        <end position="219"/>
    </location>
</feature>
<comment type="caution">
    <text evidence="4">The sequence shown here is derived from an EMBL/GenBank/DDBJ whole genome shotgun (WGS) entry which is preliminary data.</text>
</comment>
<dbReference type="RefSeq" id="WP_258785099.1">
    <property type="nucleotide sequence ID" value="NZ_JANUGQ010000001.1"/>
</dbReference>
<feature type="transmembrane region" description="Helical" evidence="2">
    <location>
        <begin position="59"/>
        <end position="81"/>
    </location>
</feature>
<dbReference type="Proteomes" id="UP001431313">
    <property type="component" value="Unassembled WGS sequence"/>
</dbReference>
<name>A0ABT2CB14_9ACTN</name>
<keyword evidence="5" id="KW-1185">Reference proteome</keyword>
<dbReference type="EMBL" id="JANUGQ010000001">
    <property type="protein sequence ID" value="MCS0634603.1"/>
    <property type="molecule type" value="Genomic_DNA"/>
</dbReference>
<proteinExistence type="predicted"/>
<evidence type="ECO:0000313" key="4">
    <source>
        <dbReference type="EMBL" id="MCS0634603.1"/>
    </source>
</evidence>